<feature type="compositionally biased region" description="Polar residues" evidence="1">
    <location>
        <begin position="201"/>
        <end position="211"/>
    </location>
</feature>
<evidence type="ECO:0000313" key="3">
    <source>
        <dbReference type="EMBL" id="OJD20595.1"/>
    </source>
</evidence>
<dbReference type="OrthoDB" id="5400850at2759"/>
<dbReference type="PANTHER" id="PTHR42470:SF2">
    <property type="match status" value="1"/>
</dbReference>
<evidence type="ECO:0000259" key="2">
    <source>
        <dbReference type="Pfam" id="PF25545"/>
    </source>
</evidence>
<accession>A0A1J9QK80</accession>
<keyword evidence="4" id="KW-1185">Reference proteome</keyword>
<feature type="region of interest" description="Disordered" evidence="1">
    <location>
        <begin position="193"/>
        <end position="220"/>
    </location>
</feature>
<dbReference type="Proteomes" id="UP000242791">
    <property type="component" value="Unassembled WGS sequence"/>
</dbReference>
<dbReference type="Pfam" id="PF25545">
    <property type="entry name" value="DUF7924"/>
    <property type="match status" value="1"/>
</dbReference>
<feature type="domain" description="DUF7924" evidence="2">
    <location>
        <begin position="273"/>
        <end position="517"/>
    </location>
</feature>
<gene>
    <name evidence="3" type="ORF">ACJ73_08072</name>
</gene>
<protein>
    <recommendedName>
        <fullName evidence="2">DUF7924 domain-containing protein</fullName>
    </recommendedName>
</protein>
<dbReference type="PANTHER" id="PTHR42470">
    <property type="entry name" value="VAST DOMAIN-CONTAINING PROTEIN"/>
    <property type="match status" value="1"/>
</dbReference>
<dbReference type="STRING" id="1658174.A0A1J9QK80"/>
<dbReference type="VEuPathDB" id="FungiDB:ACJ73_08072"/>
<proteinExistence type="predicted"/>
<dbReference type="AlphaFoldDB" id="A0A1J9QK80"/>
<feature type="compositionally biased region" description="Basic and acidic residues" evidence="1">
    <location>
        <begin position="140"/>
        <end position="165"/>
    </location>
</feature>
<evidence type="ECO:0000256" key="1">
    <source>
        <dbReference type="SAM" id="MobiDB-lite"/>
    </source>
</evidence>
<sequence>MASRQANRQKKRGRQSLQLQGNGGLFVQNELPHSFCRRSARLFQRYYPCEQTKPPTSSEKTEIKVNDHIRKRTCESEEPLLHPVRRLEKRRCTNLNGAGDDSVNGIEGHRNANLHPNVLKTLHGPPTSLQQRSPKHKRLHPEPERPSDTRDPPSKRPRTDKDRLTEHWVLNEHDWPQMPLELNVMACLARSKTSTLRRMKSNSSLTAPSDTSSREAKSKPFTDKNYEVYMETKGSFMGRHKDDITRDSKDFYQKLLTKDTKVPRDTVFEDDAFESSCERLNKYNEAGVIRIIGELIVPSAGSAIDLGRVTFPHLVVSVNEGWDSSISLDEDQRLPPPAQTPQLLQSRQFRLSWPQPDYAVGFPRHSFTEDQLQKLAPFIGEIGDISFFMSTAYMYFPFMTVEVKCGKAALDIADRQNAHSMTLLVRGVVKLFRVVKREKELHRHILSFSISHDHRVVRIYGHYPVIDGNKITYYRHPIHEFSFAALHGKEKWTSYKFVMGVYDDWAPSHFKRLCSAIDELPGIIVDVSQQPEILPQSEPGFSESTGLSQGIEGVDVQGSSFTSVLEEEAQPSPWFPPQVLRGKLKGDTQKHSSCPRKDANRYLDIQID</sequence>
<dbReference type="InterPro" id="IPR057684">
    <property type="entry name" value="DUF7924"/>
</dbReference>
<reference evidence="3 4" key="1">
    <citation type="submission" date="2015-08" db="EMBL/GenBank/DDBJ databases">
        <title>Emmonsia species relationships and genome sequence.</title>
        <authorList>
            <person name="Cuomo C.A."/>
            <person name="Schwartz I.S."/>
            <person name="Kenyon C."/>
            <person name="De Hoog G.S."/>
            <person name="Govender N.P."/>
            <person name="Botha A."/>
            <person name="Moreno L."/>
            <person name="De Vries M."/>
            <person name="Munoz J.F."/>
            <person name="Stielow J.B."/>
        </authorList>
    </citation>
    <scope>NUCLEOTIDE SEQUENCE [LARGE SCALE GENOMIC DNA]</scope>
    <source>
        <strain evidence="3 4">EI222</strain>
    </source>
</reference>
<feature type="region of interest" description="Disordered" evidence="1">
    <location>
        <begin position="116"/>
        <end position="165"/>
    </location>
</feature>
<dbReference type="EMBL" id="LGTZ01001794">
    <property type="protein sequence ID" value="OJD20595.1"/>
    <property type="molecule type" value="Genomic_DNA"/>
</dbReference>
<name>A0A1J9QK80_9EURO</name>
<evidence type="ECO:0000313" key="4">
    <source>
        <dbReference type="Proteomes" id="UP000242791"/>
    </source>
</evidence>
<organism evidence="3 4">
    <name type="scientific">Blastomyces percursus</name>
    <dbReference type="NCBI Taxonomy" id="1658174"/>
    <lineage>
        <taxon>Eukaryota</taxon>
        <taxon>Fungi</taxon>
        <taxon>Dikarya</taxon>
        <taxon>Ascomycota</taxon>
        <taxon>Pezizomycotina</taxon>
        <taxon>Eurotiomycetes</taxon>
        <taxon>Eurotiomycetidae</taxon>
        <taxon>Onygenales</taxon>
        <taxon>Ajellomycetaceae</taxon>
        <taxon>Blastomyces</taxon>
    </lineage>
</organism>
<comment type="caution">
    <text evidence="3">The sequence shown here is derived from an EMBL/GenBank/DDBJ whole genome shotgun (WGS) entry which is preliminary data.</text>
</comment>